<dbReference type="GO" id="GO:0002548">
    <property type="term" value="P:monocyte chemotaxis"/>
    <property type="evidence" value="ECO:0007669"/>
    <property type="project" value="Ensembl"/>
</dbReference>
<dbReference type="SMART" id="SM00199">
    <property type="entry name" value="SCY"/>
    <property type="match status" value="1"/>
</dbReference>
<dbReference type="GO" id="GO:0030335">
    <property type="term" value="P:positive regulation of cell migration"/>
    <property type="evidence" value="ECO:0007669"/>
    <property type="project" value="Ensembl"/>
</dbReference>
<dbReference type="HOGENOM" id="CLU_141716_6_0_1"/>
<dbReference type="GeneID" id="101006603"/>
<evidence type="ECO:0000256" key="6">
    <source>
        <dbReference type="ARBA" id="ARBA00022729"/>
    </source>
</evidence>
<feature type="chain" id="PRO_5005108109" description="C-C motif chemokine" evidence="9">
    <location>
        <begin position="24"/>
        <end position="94"/>
    </location>
</feature>
<name>A0A096NF44_PAPAN</name>
<evidence type="ECO:0000256" key="7">
    <source>
        <dbReference type="ARBA" id="ARBA00023157"/>
    </source>
</evidence>
<dbReference type="PANTHER" id="PTHR12015:SF73">
    <property type="entry name" value="C-C MOTIF CHEMOKINE 26"/>
    <property type="match status" value="1"/>
</dbReference>
<gene>
    <name evidence="11" type="primary">CCL26</name>
</gene>
<dbReference type="InterPro" id="IPR036048">
    <property type="entry name" value="Interleukin_8-like_sf"/>
</dbReference>
<dbReference type="GO" id="GO:0010818">
    <property type="term" value="P:T cell chemotaxis"/>
    <property type="evidence" value="ECO:0007669"/>
    <property type="project" value="Ensembl"/>
</dbReference>
<dbReference type="GO" id="GO:0008009">
    <property type="term" value="F:chemokine activity"/>
    <property type="evidence" value="ECO:0007669"/>
    <property type="project" value="Ensembl"/>
</dbReference>
<dbReference type="CTD" id="10344"/>
<dbReference type="OrthoDB" id="8934837at2759"/>
<dbReference type="GO" id="GO:0030838">
    <property type="term" value="P:positive regulation of actin filament polymerization"/>
    <property type="evidence" value="ECO:0007669"/>
    <property type="project" value="Ensembl"/>
</dbReference>
<evidence type="ECO:0000256" key="2">
    <source>
        <dbReference type="ARBA" id="ARBA00010868"/>
    </source>
</evidence>
<dbReference type="InterPro" id="IPR039809">
    <property type="entry name" value="Chemokine_b/g/d"/>
</dbReference>
<dbReference type="GO" id="GO:0061844">
    <property type="term" value="P:antimicrobial humoral immune response mediated by antimicrobial peptide"/>
    <property type="evidence" value="ECO:0007669"/>
    <property type="project" value="TreeGrafter"/>
</dbReference>
<dbReference type="OMA" id="ILPWKWV"/>
<keyword evidence="5 9" id="KW-0964">Secreted</keyword>
<feature type="signal peptide" evidence="9">
    <location>
        <begin position="1"/>
        <end position="23"/>
    </location>
</feature>
<dbReference type="Gene3D" id="2.40.50.40">
    <property type="match status" value="1"/>
</dbReference>
<accession>A0A096NF44</accession>
<dbReference type="Pfam" id="PF00048">
    <property type="entry name" value="IL8"/>
    <property type="match status" value="1"/>
</dbReference>
<dbReference type="GO" id="GO:0005615">
    <property type="term" value="C:extracellular space"/>
    <property type="evidence" value="ECO:0007669"/>
    <property type="project" value="UniProtKB-KW"/>
</dbReference>
<keyword evidence="6 9" id="KW-0732">Signal</keyword>
<evidence type="ECO:0000256" key="9">
    <source>
        <dbReference type="RuleBase" id="RU361150"/>
    </source>
</evidence>
<dbReference type="GO" id="GO:0050921">
    <property type="term" value="P:positive regulation of chemotaxis"/>
    <property type="evidence" value="ECO:0007669"/>
    <property type="project" value="Ensembl"/>
</dbReference>
<reference evidence="11" key="3">
    <citation type="submission" date="2025-09" db="UniProtKB">
        <authorList>
            <consortium name="Ensembl"/>
        </authorList>
    </citation>
    <scope>IDENTIFICATION</scope>
</reference>
<keyword evidence="3 9" id="KW-0145">Chemotaxis</keyword>
<evidence type="ECO:0000256" key="1">
    <source>
        <dbReference type="ARBA" id="ARBA00004613"/>
    </source>
</evidence>
<dbReference type="GO" id="GO:0031728">
    <property type="term" value="F:CCR3 chemokine receptor binding"/>
    <property type="evidence" value="ECO:0007669"/>
    <property type="project" value="Ensembl"/>
</dbReference>
<dbReference type="CDD" id="cd00272">
    <property type="entry name" value="Chemokine_CC"/>
    <property type="match status" value="1"/>
</dbReference>
<dbReference type="Proteomes" id="UP000028761">
    <property type="component" value="Chromosome 4"/>
</dbReference>
<dbReference type="FunFam" id="2.40.50.40:FF:000002">
    <property type="entry name" value="C-C motif chemokine"/>
    <property type="match status" value="1"/>
</dbReference>
<dbReference type="GeneTree" id="ENSGT01100000263482"/>
<dbReference type="PANTHER" id="PTHR12015">
    <property type="entry name" value="SMALL INDUCIBLE CYTOKINE A"/>
    <property type="match status" value="1"/>
</dbReference>
<dbReference type="InterPro" id="IPR001811">
    <property type="entry name" value="Chemokine_IL8-like_dom"/>
</dbReference>
<evidence type="ECO:0000256" key="8">
    <source>
        <dbReference type="ARBA" id="ARBA00023198"/>
    </source>
</evidence>
<dbReference type="Ensembl" id="ENSPANT00000026841.3">
    <property type="protein sequence ID" value="ENSPANP00000011532.1"/>
    <property type="gene ID" value="ENSPANG00000021954.3"/>
</dbReference>
<dbReference type="RefSeq" id="XP_003895910.1">
    <property type="nucleotide sequence ID" value="XM_003895861.5"/>
</dbReference>
<dbReference type="GO" id="GO:0048245">
    <property type="term" value="P:eosinophil chemotaxis"/>
    <property type="evidence" value="ECO:0007669"/>
    <property type="project" value="TreeGrafter"/>
</dbReference>
<feature type="domain" description="Chemokine interleukin-8-like" evidence="10">
    <location>
        <begin position="30"/>
        <end position="88"/>
    </location>
</feature>
<reference evidence="11" key="2">
    <citation type="submission" date="2025-08" db="UniProtKB">
        <authorList>
            <consortium name="Ensembl"/>
        </authorList>
    </citation>
    <scope>IDENTIFICATION</scope>
</reference>
<evidence type="ECO:0000256" key="4">
    <source>
        <dbReference type="ARBA" id="ARBA00022514"/>
    </source>
</evidence>
<dbReference type="Bgee" id="ENSPANG00000021954">
    <property type="expression patterns" value="Expressed in pigmented layer of retina and 59 other cell types or tissues"/>
</dbReference>
<keyword evidence="8" id="KW-0395">Inflammatory response</keyword>
<dbReference type="AlphaFoldDB" id="A0A096NF44"/>
<evidence type="ECO:0000313" key="11">
    <source>
        <dbReference type="Ensembl" id="ENSPANP00000011532.1"/>
    </source>
</evidence>
<comment type="subcellular location">
    <subcellularLocation>
        <location evidence="1 9">Secreted</location>
    </subcellularLocation>
</comment>
<dbReference type="GO" id="GO:0006954">
    <property type="term" value="P:inflammatory response"/>
    <property type="evidence" value="ECO:0007669"/>
    <property type="project" value="UniProtKB-KW"/>
</dbReference>
<comment type="similarity">
    <text evidence="2 9">Belongs to the intercrine beta (chemokine CC) family.</text>
</comment>
<evidence type="ECO:0000259" key="10">
    <source>
        <dbReference type="SMART" id="SM00199"/>
    </source>
</evidence>
<dbReference type="GO" id="GO:0070098">
    <property type="term" value="P:chemokine-mediated signaling pathway"/>
    <property type="evidence" value="ECO:0007669"/>
    <property type="project" value="Ensembl"/>
</dbReference>
<protein>
    <recommendedName>
        <fullName evidence="9">C-C motif chemokine</fullName>
    </recommendedName>
</protein>
<evidence type="ECO:0000256" key="5">
    <source>
        <dbReference type="ARBA" id="ARBA00022525"/>
    </source>
</evidence>
<reference evidence="11 12" key="1">
    <citation type="submission" date="2012-03" db="EMBL/GenBank/DDBJ databases">
        <title>Whole Genome Assembly of Papio anubis.</title>
        <authorList>
            <person name="Liu Y.L."/>
            <person name="Abraham K.A."/>
            <person name="Akbar H.A."/>
            <person name="Ali S.A."/>
            <person name="Anosike U.A."/>
            <person name="Aqrawi P.A."/>
            <person name="Arias F.A."/>
            <person name="Attaway T.A."/>
            <person name="Awwad R.A."/>
            <person name="Babu C.B."/>
            <person name="Bandaranaike D.B."/>
            <person name="Battles P.B."/>
            <person name="Bell A.B."/>
            <person name="Beltran B.B."/>
            <person name="Berhane-Mersha D.B."/>
            <person name="Bess C.B."/>
            <person name="Bickham C.B."/>
            <person name="Bolden T.B."/>
            <person name="Carter K.C."/>
            <person name="Chau D.C."/>
            <person name="Chavez A.C."/>
            <person name="Clerc-Blankenburg K.C."/>
            <person name="Coyle M.C."/>
            <person name="Dao M.D."/>
            <person name="Davila M.L.D."/>
            <person name="Davy-Carroll L.D."/>
            <person name="Denson S.D."/>
            <person name="Dinh H.D."/>
            <person name="Fernandez S.F."/>
            <person name="Fernando P.F."/>
            <person name="Forbes L.F."/>
            <person name="Francis C.F."/>
            <person name="Francisco L.F."/>
            <person name="Fu Q.F."/>
            <person name="Garcia-Iii R.G."/>
            <person name="Garrett T.G."/>
            <person name="Gross S.G."/>
            <person name="Gubbala S.G."/>
            <person name="Hirani K.H."/>
            <person name="Hogues M.H."/>
            <person name="Hollins B.H."/>
            <person name="Jackson L.J."/>
            <person name="Javaid M.J."/>
            <person name="Jhangiani S.J."/>
            <person name="Johnson A.J."/>
            <person name="Johnson B.J."/>
            <person name="Jones J.J."/>
            <person name="Joshi V.J."/>
            <person name="Kalu J.K."/>
            <person name="Khan N.K."/>
            <person name="Korchina V.K."/>
            <person name="Kovar C.K."/>
            <person name="Lago L.L."/>
            <person name="Lara F.L."/>
            <person name="Le T.-K.L."/>
            <person name="Lee S.L."/>
            <person name="Legall-Iii F.L."/>
            <person name="Lemon S.L."/>
            <person name="Liu J.L."/>
            <person name="Liu Y.-S.L."/>
            <person name="Liyanage D.L."/>
            <person name="Lopez J.L."/>
            <person name="Lorensuhewa L.L."/>
            <person name="Mata R.M."/>
            <person name="Mathew T.M."/>
            <person name="Mercado C.M."/>
            <person name="Mercado I.M."/>
            <person name="Morales K.M."/>
            <person name="Morgan M.M."/>
            <person name="Munidasa M.M."/>
            <person name="Ngo D.N."/>
            <person name="Nguyen L.N."/>
            <person name="Nguyen T.N."/>
            <person name="Nguyen N.N."/>
            <person name="Obregon M.O."/>
            <person name="Okwuonu G.O."/>
            <person name="Ongeri F.O."/>
            <person name="Onwere C.O."/>
            <person name="Osifeso I.O."/>
            <person name="Parra A.P."/>
            <person name="Patil S.P."/>
            <person name="Perez A.P."/>
            <person name="Perez Y.P."/>
            <person name="Pham C.P."/>
            <person name="Pu L.-L.P."/>
            <person name="Puazo M.P."/>
            <person name="Quiroz J.Q."/>
            <person name="Rouhana J.R."/>
            <person name="Ruiz M.R."/>
            <person name="Ruiz S.-J.R."/>
            <person name="Saada N.S."/>
            <person name="Santibanez J.S."/>
            <person name="Scheel M.S."/>
            <person name="Schneider B.S."/>
            <person name="Simmons D.S."/>
            <person name="Sisson I.S."/>
            <person name="Tang L.-Y.T."/>
            <person name="Thornton R.T."/>
            <person name="Tisius J.T."/>
            <person name="Toledanes G.T."/>
            <person name="Trejos Z.T."/>
            <person name="Usmani K.U."/>
            <person name="Varghese R.V."/>
            <person name="Vattathil S.V."/>
            <person name="Vee V.V."/>
            <person name="Walker D.W."/>
            <person name="Weissenberger G.W."/>
            <person name="White C.W."/>
            <person name="Williams A.W."/>
            <person name="Woodworth J.W."/>
            <person name="Wright R.W."/>
            <person name="Zhu Y.Z."/>
            <person name="Han Y.H."/>
            <person name="Newsham I.N."/>
            <person name="Nazareth L.N."/>
            <person name="Worley K.W."/>
            <person name="Muzny D.M."/>
            <person name="Rogers J.R."/>
            <person name="Gibbs R.G."/>
        </authorList>
    </citation>
    <scope>NUCLEOTIDE SEQUENCE [LARGE SCALE GENOMIC DNA]</scope>
</reference>
<dbReference type="GO" id="GO:0001938">
    <property type="term" value="P:positive regulation of endothelial cell proliferation"/>
    <property type="evidence" value="ECO:0007669"/>
    <property type="project" value="Ensembl"/>
</dbReference>
<keyword evidence="4 9" id="KW-0202">Cytokine</keyword>
<dbReference type="STRING" id="9555.ENSPANP00000011532"/>
<organism evidence="11 12">
    <name type="scientific">Papio anubis</name>
    <name type="common">Olive baboon</name>
    <dbReference type="NCBI Taxonomy" id="9555"/>
    <lineage>
        <taxon>Eukaryota</taxon>
        <taxon>Metazoa</taxon>
        <taxon>Chordata</taxon>
        <taxon>Craniata</taxon>
        <taxon>Vertebrata</taxon>
        <taxon>Euteleostomi</taxon>
        <taxon>Mammalia</taxon>
        <taxon>Eutheria</taxon>
        <taxon>Euarchontoglires</taxon>
        <taxon>Primates</taxon>
        <taxon>Haplorrhini</taxon>
        <taxon>Catarrhini</taxon>
        <taxon>Cercopithecidae</taxon>
        <taxon>Cercopithecinae</taxon>
        <taxon>Papio</taxon>
    </lineage>
</organism>
<proteinExistence type="inferred from homology"/>
<evidence type="ECO:0000256" key="3">
    <source>
        <dbReference type="ARBA" id="ARBA00022500"/>
    </source>
</evidence>
<keyword evidence="12" id="KW-1185">Reference proteome</keyword>
<dbReference type="KEGG" id="panu:101006603"/>
<evidence type="ECO:0000313" key="12">
    <source>
        <dbReference type="Proteomes" id="UP000028761"/>
    </source>
</evidence>
<sequence length="94" mass="10580">MMDLSMASAVILASLLSLHLGTATRGTDIAKTCCFQHSHKSLPWTRVQSYEFTSSSCSQQAVIFTTKRGKKVCTNPKKKWVQRYISLLKTQKQL</sequence>
<dbReference type="GO" id="GO:0031737">
    <property type="term" value="F:CX3C chemokine receptor binding"/>
    <property type="evidence" value="ECO:0007669"/>
    <property type="project" value="Ensembl"/>
</dbReference>
<dbReference type="SUPFAM" id="SSF54117">
    <property type="entry name" value="Interleukin 8-like chemokines"/>
    <property type="match status" value="1"/>
</dbReference>
<dbReference type="eggNOG" id="ENOG502T082">
    <property type="taxonomic scope" value="Eukaryota"/>
</dbReference>
<dbReference type="PROSITE" id="PS00472">
    <property type="entry name" value="SMALL_CYTOKINES_CC"/>
    <property type="match status" value="1"/>
</dbReference>
<dbReference type="InterPro" id="IPR000827">
    <property type="entry name" value="Chemokine_CC_CS"/>
</dbReference>
<keyword evidence="7" id="KW-1015">Disulfide bond</keyword>